<dbReference type="PRINTS" id="PR00120">
    <property type="entry name" value="HATPASE"/>
</dbReference>
<name>A0A9X4MJ92_9BACT</name>
<dbReference type="InterPro" id="IPR001757">
    <property type="entry name" value="P_typ_ATPase"/>
</dbReference>
<feature type="transmembrane region" description="Helical" evidence="11">
    <location>
        <begin position="874"/>
        <end position="897"/>
    </location>
</feature>
<protein>
    <submittedName>
        <fullName evidence="13">Cation-transporting P-type ATPase</fullName>
    </submittedName>
</protein>
<dbReference type="PROSITE" id="PS00154">
    <property type="entry name" value="ATPASE_E1_E2"/>
    <property type="match status" value="1"/>
</dbReference>
<dbReference type="SUPFAM" id="SSF81653">
    <property type="entry name" value="Calcium ATPase, transduction domain A"/>
    <property type="match status" value="1"/>
</dbReference>
<evidence type="ECO:0000256" key="7">
    <source>
        <dbReference type="ARBA" id="ARBA00022842"/>
    </source>
</evidence>
<feature type="transmembrane region" description="Helical" evidence="11">
    <location>
        <begin position="93"/>
        <end position="112"/>
    </location>
</feature>
<dbReference type="InterPro" id="IPR036412">
    <property type="entry name" value="HAD-like_sf"/>
</dbReference>
<feature type="transmembrane region" description="Helical" evidence="11">
    <location>
        <begin position="286"/>
        <end position="307"/>
    </location>
</feature>
<dbReference type="Gene3D" id="3.40.1110.10">
    <property type="entry name" value="Calcium-transporting ATPase, cytoplasmic domain N"/>
    <property type="match status" value="1"/>
</dbReference>
<keyword evidence="6" id="KW-0067">ATP-binding</keyword>
<dbReference type="Proteomes" id="UP001154240">
    <property type="component" value="Unassembled WGS sequence"/>
</dbReference>
<evidence type="ECO:0000259" key="12">
    <source>
        <dbReference type="SMART" id="SM00831"/>
    </source>
</evidence>
<dbReference type="InterPro" id="IPR023299">
    <property type="entry name" value="ATPase_P-typ_cyto_dom_N"/>
</dbReference>
<feature type="transmembrane region" description="Helical" evidence="11">
    <location>
        <begin position="804"/>
        <end position="821"/>
    </location>
</feature>
<dbReference type="InterPro" id="IPR006068">
    <property type="entry name" value="ATPase_P-typ_cation-transptr_C"/>
</dbReference>
<dbReference type="FunFam" id="3.40.50.1000:FF:000083">
    <property type="entry name" value="Sodium/potassium-transporting ATPase subunit alpha"/>
    <property type="match status" value="1"/>
</dbReference>
<keyword evidence="10 11" id="KW-0472">Membrane</keyword>
<dbReference type="GO" id="GO:0012505">
    <property type="term" value="C:endomembrane system"/>
    <property type="evidence" value="ECO:0007669"/>
    <property type="project" value="UniProtKB-SubCell"/>
</dbReference>
<dbReference type="SUPFAM" id="SSF81660">
    <property type="entry name" value="Metal cation-transporting ATPase, ATP-binding domain N"/>
    <property type="match status" value="1"/>
</dbReference>
<dbReference type="InterPro" id="IPR044492">
    <property type="entry name" value="P_typ_ATPase_HD_dom"/>
</dbReference>
<feature type="transmembrane region" description="Helical" evidence="11">
    <location>
        <begin position="69"/>
        <end position="87"/>
    </location>
</feature>
<dbReference type="NCBIfam" id="TIGR01494">
    <property type="entry name" value="ATPase_P-type"/>
    <property type="match status" value="2"/>
</dbReference>
<dbReference type="SFLD" id="SFLDG00002">
    <property type="entry name" value="C1.7:_P-type_atpase_like"/>
    <property type="match status" value="1"/>
</dbReference>
<evidence type="ECO:0000256" key="9">
    <source>
        <dbReference type="ARBA" id="ARBA00022989"/>
    </source>
</evidence>
<reference evidence="13" key="1">
    <citation type="journal article" date="2022" name="bioRxiv">
        <title>Thiovibrio frasassiensisgen. nov., sp. nov., an autotrophic, elemental sulfur disproportionating bacterium isolated from sulfidic karst sediment, and proposal of Thiovibrionaceae fam. nov.</title>
        <authorList>
            <person name="Aronson H."/>
            <person name="Thomas C."/>
            <person name="Bhattacharyya M."/>
            <person name="Eckstein S."/>
            <person name="Jensen S."/>
            <person name="Barco R."/>
            <person name="Macalady J."/>
            <person name="Amend J."/>
        </authorList>
    </citation>
    <scope>NUCLEOTIDE SEQUENCE</scope>
    <source>
        <strain evidence="13">RS19-109</strain>
    </source>
</reference>
<dbReference type="InterPro" id="IPR023214">
    <property type="entry name" value="HAD_sf"/>
</dbReference>
<dbReference type="GO" id="GO:1902600">
    <property type="term" value="P:proton transmembrane transport"/>
    <property type="evidence" value="ECO:0007669"/>
    <property type="project" value="TreeGrafter"/>
</dbReference>
<dbReference type="InterPro" id="IPR023298">
    <property type="entry name" value="ATPase_P-typ_TM_dom_sf"/>
</dbReference>
<keyword evidence="7" id="KW-0460">Magnesium</keyword>
<dbReference type="EMBL" id="JAPHEH010000001">
    <property type="protein sequence ID" value="MDG4476518.1"/>
    <property type="molecule type" value="Genomic_DNA"/>
</dbReference>
<evidence type="ECO:0000256" key="4">
    <source>
        <dbReference type="ARBA" id="ARBA00022692"/>
    </source>
</evidence>
<dbReference type="SMART" id="SM00831">
    <property type="entry name" value="Cation_ATPase_N"/>
    <property type="match status" value="1"/>
</dbReference>
<evidence type="ECO:0000256" key="6">
    <source>
        <dbReference type="ARBA" id="ARBA00022840"/>
    </source>
</evidence>
<dbReference type="InterPro" id="IPR004014">
    <property type="entry name" value="ATPase_P-typ_cation-transptr_N"/>
</dbReference>
<dbReference type="InterPro" id="IPR018303">
    <property type="entry name" value="ATPase_P-typ_P_site"/>
</dbReference>
<dbReference type="GO" id="GO:1990573">
    <property type="term" value="P:potassium ion import across plasma membrane"/>
    <property type="evidence" value="ECO:0007669"/>
    <property type="project" value="TreeGrafter"/>
</dbReference>
<dbReference type="RefSeq" id="WP_307633484.1">
    <property type="nucleotide sequence ID" value="NZ_JAPHEH010000001.1"/>
</dbReference>
<dbReference type="InterPro" id="IPR059000">
    <property type="entry name" value="ATPase_P-type_domA"/>
</dbReference>
<dbReference type="FunFam" id="2.70.150.10:FF:000160">
    <property type="entry name" value="Sarcoplasmic/endoplasmic reticulum calcium ATPase 1"/>
    <property type="match status" value="1"/>
</dbReference>
<reference evidence="13" key="2">
    <citation type="submission" date="2022-10" db="EMBL/GenBank/DDBJ databases">
        <authorList>
            <person name="Aronson H.S."/>
        </authorList>
    </citation>
    <scope>NUCLEOTIDE SEQUENCE</scope>
    <source>
        <strain evidence="13">RS19-109</strain>
    </source>
</reference>
<dbReference type="Pfam" id="PF00690">
    <property type="entry name" value="Cation_ATPase_N"/>
    <property type="match status" value="1"/>
</dbReference>
<dbReference type="GO" id="GO:0030007">
    <property type="term" value="P:intracellular potassium ion homeostasis"/>
    <property type="evidence" value="ECO:0007669"/>
    <property type="project" value="TreeGrafter"/>
</dbReference>
<evidence type="ECO:0000256" key="2">
    <source>
        <dbReference type="ARBA" id="ARBA00005675"/>
    </source>
</evidence>
<dbReference type="SUPFAM" id="SSF56784">
    <property type="entry name" value="HAD-like"/>
    <property type="match status" value="1"/>
</dbReference>
<comment type="caution">
    <text evidence="13">The sequence shown here is derived from an EMBL/GenBank/DDBJ whole genome shotgun (WGS) entry which is preliminary data.</text>
</comment>
<dbReference type="Gene3D" id="1.20.1110.10">
    <property type="entry name" value="Calcium-transporting ATPase, transmembrane domain"/>
    <property type="match status" value="1"/>
</dbReference>
<dbReference type="GO" id="GO:0006883">
    <property type="term" value="P:intracellular sodium ion homeostasis"/>
    <property type="evidence" value="ECO:0007669"/>
    <property type="project" value="TreeGrafter"/>
</dbReference>
<feature type="domain" description="Cation-transporting P-type ATPase N-terminal" evidence="12">
    <location>
        <begin position="15"/>
        <end position="89"/>
    </location>
</feature>
<dbReference type="Gene3D" id="3.40.50.1000">
    <property type="entry name" value="HAD superfamily/HAD-like"/>
    <property type="match status" value="1"/>
</dbReference>
<dbReference type="Pfam" id="PF00689">
    <property type="entry name" value="Cation_ATPase_C"/>
    <property type="match status" value="1"/>
</dbReference>
<dbReference type="AlphaFoldDB" id="A0A9X4MJ92"/>
<keyword evidence="8" id="KW-1278">Translocase</keyword>
<evidence type="ECO:0000256" key="3">
    <source>
        <dbReference type="ARBA" id="ARBA00022553"/>
    </source>
</evidence>
<evidence type="ECO:0000313" key="13">
    <source>
        <dbReference type="EMBL" id="MDG4476518.1"/>
    </source>
</evidence>
<dbReference type="GO" id="GO:0016887">
    <property type="term" value="F:ATP hydrolysis activity"/>
    <property type="evidence" value="ECO:0007669"/>
    <property type="project" value="InterPro"/>
</dbReference>
<dbReference type="Gene3D" id="2.70.150.10">
    <property type="entry name" value="Calcium-transporting ATPase, cytoplasmic transduction domain A"/>
    <property type="match status" value="1"/>
</dbReference>
<keyword evidence="9 11" id="KW-1133">Transmembrane helix</keyword>
<organism evidence="13 14">
    <name type="scientific">Thiovibrio frasassiensis</name>
    <dbReference type="NCBI Taxonomy" id="2984131"/>
    <lineage>
        <taxon>Bacteria</taxon>
        <taxon>Pseudomonadati</taxon>
        <taxon>Thermodesulfobacteriota</taxon>
        <taxon>Desulfobulbia</taxon>
        <taxon>Desulfobulbales</taxon>
        <taxon>Thiovibrionaceae</taxon>
        <taxon>Thiovibrio</taxon>
    </lineage>
</organism>
<dbReference type="InterPro" id="IPR050510">
    <property type="entry name" value="Cation_transp_ATPase_P-type"/>
</dbReference>
<feature type="transmembrane region" description="Helical" evidence="11">
    <location>
        <begin position="726"/>
        <end position="747"/>
    </location>
</feature>
<keyword evidence="14" id="KW-1185">Reference proteome</keyword>
<sequence>MPHLSKAPAPFFPQTPWAQPWEEIIRELRVSPESGLTQSEIPQLRKRYDPNLLRKTKTVSAWDIWVNQFKNLIVVFLVAAALLSFAFGEHVEGIAIGMVIVINAVIGFVTEIKGVRSVEALRQLGRVHCRVRRDGQAQEISAEQLLPGDIVLLEVGDVITADLRIITSSKLEADESVLTGESLPVTKNPLELPPDTPLAERSNMLFKGTALSRGSGEGVVVGTGMHTELGTISQLVAETEDETTPLEKRLNQLGHWLVWASLGIGFLVALSGILTGKDVFLMIETAIALAVASIPEGLPIVATIALARGVWRMARHNALIKELSAVETLGATSIICTDKTGTLTENKLTLTTLFLPDGRVTVPQDPATPFLLGLIPLTPETHPQLRAGLMIGALCNNASLSRNSQSGKPVGDPLEVALLEGAAKGGLHLPELLAQMPEAREEAFDPTAMMMATLHRQEDGFLVAVKGSPEAVLEVCTTVMEDGKAAPFTAAAKDEWLRRNEALASQGLRVLALASGRTQNVAANPYENLQLVGLAGFLDPPRADVKEALALCRQAGIRVVMVTGDQPVTARIIGKAVGLTEQDDAPVMIGKELKHVPHLTAMEKSRILATPLFARVSPQQKLDLIEVHQQAGAIVAMTGDGVNDAPALKKADIGIAMGKHGTEVAREAADMILKDDAFGTIVHAIEQGRIIFNNIRKFVLYLLSCNLSEMFAVTLAAIFILPLPILPLQILFLNIVTDVFPALALAAGESNPTIMTNPPRNKSEPIMTRSHWLLVLAYGLLIALSVLGALALAQNWLAMDTQQAVTVSFLTLAFAQIWHVLNMRDHGASFFNNVITRNPFIWGAAALCSAMLVATIYLPGLSDILKVSDPGLKGWGLVLMMSVVPVLAGVPISMLLAKRRPGTMKQP</sequence>
<feature type="transmembrane region" description="Helical" evidence="11">
    <location>
        <begin position="256"/>
        <end position="274"/>
    </location>
</feature>
<feature type="transmembrane region" description="Helical" evidence="11">
    <location>
        <begin position="841"/>
        <end position="862"/>
    </location>
</feature>
<feature type="transmembrane region" description="Helical" evidence="11">
    <location>
        <begin position="772"/>
        <end position="792"/>
    </location>
</feature>
<dbReference type="PRINTS" id="PR00119">
    <property type="entry name" value="CATATPASE"/>
</dbReference>
<feature type="transmembrane region" description="Helical" evidence="11">
    <location>
        <begin position="698"/>
        <end position="720"/>
    </location>
</feature>
<dbReference type="SFLD" id="SFLDF00027">
    <property type="entry name" value="p-type_atpase"/>
    <property type="match status" value="1"/>
</dbReference>
<dbReference type="GO" id="GO:0005524">
    <property type="term" value="F:ATP binding"/>
    <property type="evidence" value="ECO:0007669"/>
    <property type="project" value="UniProtKB-KW"/>
</dbReference>
<dbReference type="SUPFAM" id="SSF81665">
    <property type="entry name" value="Calcium ATPase, transmembrane domain M"/>
    <property type="match status" value="1"/>
</dbReference>
<keyword evidence="3" id="KW-0597">Phosphoprotein</keyword>
<evidence type="ECO:0000313" key="14">
    <source>
        <dbReference type="Proteomes" id="UP001154240"/>
    </source>
</evidence>
<evidence type="ECO:0000256" key="11">
    <source>
        <dbReference type="SAM" id="Phobius"/>
    </source>
</evidence>
<accession>A0A9X4MJ92</accession>
<dbReference type="PANTHER" id="PTHR43294">
    <property type="entry name" value="SODIUM/POTASSIUM-TRANSPORTING ATPASE SUBUNIT ALPHA"/>
    <property type="match status" value="1"/>
</dbReference>
<dbReference type="Pfam" id="PF00122">
    <property type="entry name" value="E1-E2_ATPase"/>
    <property type="match status" value="1"/>
</dbReference>
<keyword evidence="4 11" id="KW-0812">Transmembrane</keyword>
<dbReference type="SFLD" id="SFLDS00003">
    <property type="entry name" value="Haloacid_Dehalogenase"/>
    <property type="match status" value="1"/>
</dbReference>
<evidence type="ECO:0000256" key="8">
    <source>
        <dbReference type="ARBA" id="ARBA00022967"/>
    </source>
</evidence>
<dbReference type="GO" id="GO:0036376">
    <property type="term" value="P:sodium ion export across plasma membrane"/>
    <property type="evidence" value="ECO:0007669"/>
    <property type="project" value="TreeGrafter"/>
</dbReference>
<gene>
    <name evidence="13" type="ORF">OLX77_10175</name>
</gene>
<comment type="similarity">
    <text evidence="2">Belongs to the cation transport ATPase (P-type) (TC 3.A.3) family. Type IIA subfamily.</text>
</comment>
<comment type="subcellular location">
    <subcellularLocation>
        <location evidence="1">Endomembrane system</location>
        <topology evidence="1">Multi-pass membrane protein</topology>
    </subcellularLocation>
</comment>
<dbReference type="InterPro" id="IPR008250">
    <property type="entry name" value="ATPase_P-typ_transduc_dom_A_sf"/>
</dbReference>
<keyword evidence="5" id="KW-0547">Nucleotide-binding</keyword>
<dbReference type="GO" id="GO:0005391">
    <property type="term" value="F:P-type sodium:potassium-exchanging transporter activity"/>
    <property type="evidence" value="ECO:0007669"/>
    <property type="project" value="TreeGrafter"/>
</dbReference>
<dbReference type="Pfam" id="PF13246">
    <property type="entry name" value="Cation_ATPase"/>
    <property type="match status" value="1"/>
</dbReference>
<dbReference type="PANTHER" id="PTHR43294:SF20">
    <property type="entry name" value="P-TYPE ATPASE"/>
    <property type="match status" value="1"/>
</dbReference>
<evidence type="ECO:0000256" key="5">
    <source>
        <dbReference type="ARBA" id="ARBA00022741"/>
    </source>
</evidence>
<proteinExistence type="inferred from homology"/>
<evidence type="ECO:0000256" key="1">
    <source>
        <dbReference type="ARBA" id="ARBA00004127"/>
    </source>
</evidence>
<dbReference type="GO" id="GO:0005886">
    <property type="term" value="C:plasma membrane"/>
    <property type="evidence" value="ECO:0007669"/>
    <property type="project" value="TreeGrafter"/>
</dbReference>
<evidence type="ECO:0000256" key="10">
    <source>
        <dbReference type="ARBA" id="ARBA00023136"/>
    </source>
</evidence>